<dbReference type="EnsemblPlants" id="Kaladp1183s0006.1.v1.1">
    <property type="protein sequence ID" value="Kaladp1183s0006.1.v1.1"/>
    <property type="gene ID" value="Kaladp1183s0006.v1.1"/>
</dbReference>
<dbReference type="PANTHER" id="PTHR36324">
    <property type="entry name" value="OS09G0460100 PROTEIN"/>
    <property type="match status" value="1"/>
</dbReference>
<keyword evidence="3" id="KW-1185">Reference proteome</keyword>
<evidence type="ECO:0000256" key="1">
    <source>
        <dbReference type="SAM" id="MobiDB-lite"/>
    </source>
</evidence>
<feature type="region of interest" description="Disordered" evidence="1">
    <location>
        <begin position="1"/>
        <end position="29"/>
    </location>
</feature>
<dbReference type="Gramene" id="Kaladp1183s0006.1.v1.1">
    <property type="protein sequence ID" value="Kaladp1183s0006.1.v1.1"/>
    <property type="gene ID" value="Kaladp1183s0006.v1.1"/>
</dbReference>
<accession>A0A7N1A9R7</accession>
<evidence type="ECO:0000313" key="2">
    <source>
        <dbReference type="EnsemblPlants" id="Kaladp1183s0006.1.v1.1"/>
    </source>
</evidence>
<protein>
    <submittedName>
        <fullName evidence="2">Uncharacterized protein</fullName>
    </submittedName>
</protein>
<reference evidence="2" key="1">
    <citation type="submission" date="2021-01" db="UniProtKB">
        <authorList>
            <consortium name="EnsemblPlants"/>
        </authorList>
    </citation>
    <scope>IDENTIFICATION</scope>
</reference>
<dbReference type="Proteomes" id="UP000594263">
    <property type="component" value="Unplaced"/>
</dbReference>
<organism evidence="2 3">
    <name type="scientific">Kalanchoe fedtschenkoi</name>
    <name type="common">Lavender scallops</name>
    <name type="synonym">South American air plant</name>
    <dbReference type="NCBI Taxonomy" id="63787"/>
    <lineage>
        <taxon>Eukaryota</taxon>
        <taxon>Viridiplantae</taxon>
        <taxon>Streptophyta</taxon>
        <taxon>Embryophyta</taxon>
        <taxon>Tracheophyta</taxon>
        <taxon>Spermatophyta</taxon>
        <taxon>Magnoliopsida</taxon>
        <taxon>eudicotyledons</taxon>
        <taxon>Gunneridae</taxon>
        <taxon>Pentapetalae</taxon>
        <taxon>Saxifragales</taxon>
        <taxon>Crassulaceae</taxon>
        <taxon>Kalanchoe</taxon>
    </lineage>
</organism>
<dbReference type="PANTHER" id="PTHR36324:SF1">
    <property type="entry name" value="OS09G0460100 PROTEIN"/>
    <property type="match status" value="1"/>
</dbReference>
<name>A0A7N1A9R7_KALFE</name>
<dbReference type="AlphaFoldDB" id="A0A7N1A9R7"/>
<sequence>MCNLKDIPAPSCYRPRRQLSTDEDPLTDELPESFIEDEEVISAIRRLMEEKRRRKAAMYAPYDYSWTFSPATEKLFITPEALSEEVQDGWLSFSLPPSEIMLVRTPKTEDCGGGHSKGDDEEEYHSAASCLSDPLSISMRKSCLSVCPWWLECEWSNVPEQWKELLLLLQELPGCEGWPFGLLRKVLLLPPLPTSPSDSWSWTKKPHHCSTHHTTICKK</sequence>
<proteinExistence type="predicted"/>
<evidence type="ECO:0000313" key="3">
    <source>
        <dbReference type="Proteomes" id="UP000594263"/>
    </source>
</evidence>